<feature type="region of interest" description="Disordered" evidence="6">
    <location>
        <begin position="1"/>
        <end position="86"/>
    </location>
</feature>
<keyword evidence="8" id="KW-1185">Reference proteome</keyword>
<dbReference type="InterPro" id="IPR052035">
    <property type="entry name" value="ZnF_BED_domain_contain"/>
</dbReference>
<gene>
    <name evidence="7" type="ORF">RF55_9248</name>
</gene>
<dbReference type="PANTHER" id="PTHR46481:SF10">
    <property type="entry name" value="ZINC FINGER BED DOMAIN-CONTAINING PROTEIN 39"/>
    <property type="match status" value="1"/>
</dbReference>
<dbReference type="GO" id="GO:0005634">
    <property type="term" value="C:nucleus"/>
    <property type="evidence" value="ECO:0007669"/>
    <property type="project" value="UniProtKB-SubCell"/>
</dbReference>
<keyword evidence="3" id="KW-0863">Zinc-finger</keyword>
<dbReference type="PANTHER" id="PTHR46481">
    <property type="entry name" value="ZINC FINGER BED DOMAIN-CONTAINING PROTEIN 4"/>
    <property type="match status" value="1"/>
</dbReference>
<evidence type="ECO:0000256" key="2">
    <source>
        <dbReference type="ARBA" id="ARBA00022723"/>
    </source>
</evidence>
<dbReference type="EMBL" id="LBMM01006099">
    <property type="protein sequence ID" value="KMQ90940.1"/>
    <property type="molecule type" value="Genomic_DNA"/>
</dbReference>
<evidence type="ECO:0000256" key="3">
    <source>
        <dbReference type="ARBA" id="ARBA00022771"/>
    </source>
</evidence>
<evidence type="ECO:0000313" key="7">
    <source>
        <dbReference type="EMBL" id="KMQ90940.1"/>
    </source>
</evidence>
<comment type="subcellular location">
    <subcellularLocation>
        <location evidence="1">Nucleus</location>
    </subcellularLocation>
</comment>
<dbReference type="InterPro" id="IPR012337">
    <property type="entry name" value="RNaseH-like_sf"/>
</dbReference>
<keyword evidence="2" id="KW-0479">Metal-binding</keyword>
<evidence type="ECO:0000256" key="6">
    <source>
        <dbReference type="SAM" id="MobiDB-lite"/>
    </source>
</evidence>
<dbReference type="Proteomes" id="UP000036403">
    <property type="component" value="Unassembled WGS sequence"/>
</dbReference>
<comment type="caution">
    <text evidence="7">The sequence shown here is derived from an EMBL/GenBank/DDBJ whole genome shotgun (WGS) entry which is preliminary data.</text>
</comment>
<dbReference type="PaxDb" id="67767-A0A0J7NEJ0"/>
<dbReference type="GO" id="GO:0008270">
    <property type="term" value="F:zinc ion binding"/>
    <property type="evidence" value="ECO:0007669"/>
    <property type="project" value="UniProtKB-KW"/>
</dbReference>
<feature type="compositionally biased region" description="Polar residues" evidence="6">
    <location>
        <begin position="30"/>
        <end position="47"/>
    </location>
</feature>
<dbReference type="AlphaFoldDB" id="A0A0J7NEJ0"/>
<dbReference type="SUPFAM" id="SSF53098">
    <property type="entry name" value="Ribonuclease H-like"/>
    <property type="match status" value="1"/>
</dbReference>
<evidence type="ECO:0000256" key="5">
    <source>
        <dbReference type="ARBA" id="ARBA00023242"/>
    </source>
</evidence>
<dbReference type="Gene3D" id="1.10.10.1070">
    <property type="entry name" value="Zinc finger, BED domain-containing"/>
    <property type="match status" value="1"/>
</dbReference>
<name>A0A0J7NEJ0_LASNI</name>
<organism evidence="7 8">
    <name type="scientific">Lasius niger</name>
    <name type="common">Black garden ant</name>
    <dbReference type="NCBI Taxonomy" id="67767"/>
    <lineage>
        <taxon>Eukaryota</taxon>
        <taxon>Metazoa</taxon>
        <taxon>Ecdysozoa</taxon>
        <taxon>Arthropoda</taxon>
        <taxon>Hexapoda</taxon>
        <taxon>Insecta</taxon>
        <taxon>Pterygota</taxon>
        <taxon>Neoptera</taxon>
        <taxon>Endopterygota</taxon>
        <taxon>Hymenoptera</taxon>
        <taxon>Apocrita</taxon>
        <taxon>Aculeata</taxon>
        <taxon>Formicoidea</taxon>
        <taxon>Formicidae</taxon>
        <taxon>Formicinae</taxon>
        <taxon>Lasius</taxon>
        <taxon>Lasius</taxon>
    </lineage>
</organism>
<protein>
    <submittedName>
        <fullName evidence="7">Zinc finger bed domain-containing protein 1-like protein</fullName>
    </submittedName>
</protein>
<dbReference type="SUPFAM" id="SSF140996">
    <property type="entry name" value="Hermes dimerisation domain"/>
    <property type="match status" value="1"/>
</dbReference>
<proteinExistence type="predicted"/>
<keyword evidence="4" id="KW-0862">Zinc</keyword>
<evidence type="ECO:0000256" key="4">
    <source>
        <dbReference type="ARBA" id="ARBA00022833"/>
    </source>
</evidence>
<reference evidence="7 8" key="1">
    <citation type="submission" date="2015-04" db="EMBL/GenBank/DDBJ databases">
        <title>Lasius niger genome sequencing.</title>
        <authorList>
            <person name="Konorov E.A."/>
            <person name="Nikitin M.A."/>
            <person name="Kirill M.V."/>
            <person name="Chang P."/>
        </authorList>
    </citation>
    <scope>NUCLEOTIDE SEQUENCE [LARGE SCALE GENOMIC DNA]</scope>
    <source>
        <tissue evidence="7">Whole</tissue>
    </source>
</reference>
<keyword evidence="5" id="KW-0539">Nucleus</keyword>
<dbReference type="OrthoDB" id="7552746at2759"/>
<accession>A0A0J7NEJ0</accession>
<evidence type="ECO:0000313" key="8">
    <source>
        <dbReference type="Proteomes" id="UP000036403"/>
    </source>
</evidence>
<sequence>MHWEEENFDDPQPVKQKQSTLQNFLVPKSTDAQSQFQTSNSGNTSNYWDHLHRYHASKLKKSIEPEEEEESPSHSTPSGSEPEGGRVEIETENQCVQIQKNLSRKRSKDQPSLRKYIKKKRLYYGANSKQRITLDKTLVKFISRDLQPLSIVNDVGFKEFVYELNPRYSLPSRPTVTNVLIPKMYQEVKETISTILNTVKYLTITFDGWTSIAKQSYLTITGHFIFESKLQAALLNFIHVSDVSSTAENLKFLIQGKVLKVYPNVALVCAVTDNAANMIATCEKLKVKHIPCGAHSIQLVINHAILKTKPSSLLTASADTDIMKLFESDESENLVADHNEVSVYIILKKCKRITTFFHSSPKKSAELKKELNLRQMEITTLVQSVYTRWNSSYEMLQRIYKTLDCINIILLKSKNNIPLLNHEETECIPDILACLKIFSVMTEKLSGESYATISLLIPCTKQILIKLGNLESTIKTQAGQKFRKLLIKLSEDRLLQYETRTVPSIATVMDPRFKNLGFYQYTNFANAATSIKHELKTILNSLTTTINAQPTSDSSNESQKKG</sequence>
<evidence type="ECO:0000256" key="1">
    <source>
        <dbReference type="ARBA" id="ARBA00004123"/>
    </source>
</evidence>